<accession>A0A8X6MV89</accession>
<sequence>MALLMLERRLKSVPVRGDGSKTLAQPSVVKWWKVSQVEEKKRHNVCIDDNDNNDKRTDVHCLITWACSTISLTFLSLYILAFQNVHFANAFFLATIVAKIFAQLCP</sequence>
<dbReference type="Proteomes" id="UP000887013">
    <property type="component" value="Unassembled WGS sequence"/>
</dbReference>
<evidence type="ECO:0000256" key="1">
    <source>
        <dbReference type="SAM" id="Phobius"/>
    </source>
</evidence>
<keyword evidence="3" id="KW-1185">Reference proteome</keyword>
<organism evidence="2 3">
    <name type="scientific">Nephila pilipes</name>
    <name type="common">Giant wood spider</name>
    <name type="synonym">Nephila maculata</name>
    <dbReference type="NCBI Taxonomy" id="299642"/>
    <lineage>
        <taxon>Eukaryota</taxon>
        <taxon>Metazoa</taxon>
        <taxon>Ecdysozoa</taxon>
        <taxon>Arthropoda</taxon>
        <taxon>Chelicerata</taxon>
        <taxon>Arachnida</taxon>
        <taxon>Araneae</taxon>
        <taxon>Araneomorphae</taxon>
        <taxon>Entelegynae</taxon>
        <taxon>Araneoidea</taxon>
        <taxon>Nephilidae</taxon>
        <taxon>Nephila</taxon>
    </lineage>
</organism>
<dbReference type="AlphaFoldDB" id="A0A8X6MV89"/>
<keyword evidence="1" id="KW-0812">Transmembrane</keyword>
<keyword evidence="1" id="KW-1133">Transmembrane helix</keyword>
<keyword evidence="1" id="KW-0472">Membrane</keyword>
<evidence type="ECO:0000313" key="2">
    <source>
        <dbReference type="EMBL" id="GFS79591.1"/>
    </source>
</evidence>
<reference evidence="2" key="1">
    <citation type="submission" date="2020-08" db="EMBL/GenBank/DDBJ databases">
        <title>Multicomponent nature underlies the extraordinary mechanical properties of spider dragline silk.</title>
        <authorList>
            <person name="Kono N."/>
            <person name="Nakamura H."/>
            <person name="Mori M."/>
            <person name="Yoshida Y."/>
            <person name="Ohtoshi R."/>
            <person name="Malay A.D."/>
            <person name="Moran D.A.P."/>
            <person name="Tomita M."/>
            <person name="Numata K."/>
            <person name="Arakawa K."/>
        </authorList>
    </citation>
    <scope>NUCLEOTIDE SEQUENCE</scope>
</reference>
<feature type="transmembrane region" description="Helical" evidence="1">
    <location>
        <begin position="62"/>
        <end position="81"/>
    </location>
</feature>
<comment type="caution">
    <text evidence="2">The sequence shown here is derived from an EMBL/GenBank/DDBJ whole genome shotgun (WGS) entry which is preliminary data.</text>
</comment>
<protein>
    <submittedName>
        <fullName evidence="2">Uncharacterized protein</fullName>
    </submittedName>
</protein>
<proteinExistence type="predicted"/>
<name>A0A8X6MV89_NEPPI</name>
<dbReference type="EMBL" id="BMAW01097434">
    <property type="protein sequence ID" value="GFS79591.1"/>
    <property type="molecule type" value="Genomic_DNA"/>
</dbReference>
<evidence type="ECO:0000313" key="3">
    <source>
        <dbReference type="Proteomes" id="UP000887013"/>
    </source>
</evidence>
<gene>
    <name evidence="2" type="ORF">NPIL_703701</name>
</gene>